<name>C0EFZ3_9FIRM</name>
<reference evidence="1 2" key="1">
    <citation type="submission" date="2009-01" db="EMBL/GenBank/DDBJ databases">
        <authorList>
            <person name="Fulton L."/>
            <person name="Clifton S."/>
            <person name="Fulton B."/>
            <person name="Xu J."/>
            <person name="Minx P."/>
            <person name="Pepin K.H."/>
            <person name="Johnson M."/>
            <person name="Bhonagiri V."/>
            <person name="Nash W.E."/>
            <person name="Mardis E.R."/>
            <person name="Wilson R.K."/>
        </authorList>
    </citation>
    <scope>NUCLEOTIDE SEQUENCE [LARGE SCALE GENOMIC DNA]</scope>
    <source>
        <strain evidence="1 2">DSM 5476</strain>
    </source>
</reference>
<accession>C0EFZ3</accession>
<dbReference type="Proteomes" id="UP000003340">
    <property type="component" value="Unassembled WGS sequence"/>
</dbReference>
<evidence type="ECO:0000313" key="2">
    <source>
        <dbReference type="Proteomes" id="UP000003340"/>
    </source>
</evidence>
<dbReference type="EMBL" id="ACEC01000094">
    <property type="protein sequence ID" value="EEG29604.1"/>
    <property type="molecule type" value="Genomic_DNA"/>
</dbReference>
<dbReference type="STRING" id="537013.CLOSTMETH_02785"/>
<gene>
    <name evidence="1" type="ORF">CLOSTMETH_02785</name>
</gene>
<dbReference type="HOGENOM" id="CLU_3024032_0_0_9"/>
<evidence type="ECO:0000313" key="1">
    <source>
        <dbReference type="EMBL" id="EEG29604.1"/>
    </source>
</evidence>
<protein>
    <submittedName>
        <fullName evidence="1">Uncharacterized protein</fullName>
    </submittedName>
</protein>
<dbReference type="AlphaFoldDB" id="C0EFZ3"/>
<proteinExistence type="predicted"/>
<organism evidence="1 2">
    <name type="scientific">[Clostridium] methylpentosum DSM 5476</name>
    <dbReference type="NCBI Taxonomy" id="537013"/>
    <lineage>
        <taxon>Bacteria</taxon>
        <taxon>Bacillati</taxon>
        <taxon>Bacillota</taxon>
        <taxon>Clostridia</taxon>
        <taxon>Eubacteriales</taxon>
        <taxon>Oscillospiraceae</taxon>
        <taxon>Oscillospiraceae incertae sedis</taxon>
    </lineage>
</organism>
<sequence>MIQSGVIDCEADFETVQRKRRTNTSVFGAFLTLKWPKSDRKICAEPSGAIDSAIA</sequence>
<keyword evidence="2" id="KW-1185">Reference proteome</keyword>
<comment type="caution">
    <text evidence="1">The sequence shown here is derived from an EMBL/GenBank/DDBJ whole genome shotgun (WGS) entry which is preliminary data.</text>
</comment>
<reference evidence="1 2" key="2">
    <citation type="submission" date="2009-02" db="EMBL/GenBank/DDBJ databases">
        <title>Draft genome sequence of Clostridium methylpentosum (DSM 5476).</title>
        <authorList>
            <person name="Sudarsanam P."/>
            <person name="Ley R."/>
            <person name="Guruge J."/>
            <person name="Turnbaugh P.J."/>
            <person name="Mahowald M."/>
            <person name="Liep D."/>
            <person name="Gordon J."/>
        </authorList>
    </citation>
    <scope>NUCLEOTIDE SEQUENCE [LARGE SCALE GENOMIC DNA]</scope>
    <source>
        <strain evidence="1 2">DSM 5476</strain>
    </source>
</reference>